<dbReference type="OrthoDB" id="111001at2759"/>
<dbReference type="Proteomes" id="UP000237271">
    <property type="component" value="Unassembled WGS sequence"/>
</dbReference>
<comment type="caution">
    <text evidence="1">The sequence shown here is derived from an EMBL/GenBank/DDBJ whole genome shotgun (WGS) entry which is preliminary data.</text>
</comment>
<dbReference type="AlphaFoldDB" id="A0A2P4YFD1"/>
<evidence type="ECO:0000313" key="2">
    <source>
        <dbReference type="Proteomes" id="UP000237271"/>
    </source>
</evidence>
<accession>A0A2P4YFD1</accession>
<organism evidence="1 2">
    <name type="scientific">Phytophthora palmivora</name>
    <dbReference type="NCBI Taxonomy" id="4796"/>
    <lineage>
        <taxon>Eukaryota</taxon>
        <taxon>Sar</taxon>
        <taxon>Stramenopiles</taxon>
        <taxon>Oomycota</taxon>
        <taxon>Peronosporomycetes</taxon>
        <taxon>Peronosporales</taxon>
        <taxon>Peronosporaceae</taxon>
        <taxon>Phytophthora</taxon>
    </lineage>
</organism>
<gene>
    <name evidence="1" type="ORF">PHPALM_6250</name>
</gene>
<sequence>MRHMSNNVAIQEFRRLTAVHCPPGTWALVIDQLMQTSRSKTNDDIREENTRLRHGFSRGMWPDMEKLQMETHTNIYTNGKGWRNTELSLKFLNVVLQCVSPEYTHCCQCGDIS</sequence>
<keyword evidence="2" id="KW-1185">Reference proteome</keyword>
<name>A0A2P4YFD1_9STRA</name>
<protein>
    <submittedName>
        <fullName evidence="1">Uncharacterized protein</fullName>
    </submittedName>
</protein>
<reference evidence="1 2" key="1">
    <citation type="journal article" date="2017" name="Genome Biol. Evol.">
        <title>Phytophthora megakarya and P. palmivora, closely related causal agents of cacao black pod rot, underwent increases in genome sizes and gene numbers by different mechanisms.</title>
        <authorList>
            <person name="Ali S.S."/>
            <person name="Shao J."/>
            <person name="Lary D.J."/>
            <person name="Kronmiller B."/>
            <person name="Shen D."/>
            <person name="Strem M.D."/>
            <person name="Amoako-Attah I."/>
            <person name="Akrofi A.Y."/>
            <person name="Begoude B.A."/>
            <person name="Ten Hoopen G.M."/>
            <person name="Coulibaly K."/>
            <person name="Kebe B.I."/>
            <person name="Melnick R.L."/>
            <person name="Guiltinan M.J."/>
            <person name="Tyler B.M."/>
            <person name="Meinhardt L.W."/>
            <person name="Bailey B.A."/>
        </authorList>
    </citation>
    <scope>NUCLEOTIDE SEQUENCE [LARGE SCALE GENOMIC DNA]</scope>
    <source>
        <strain evidence="2">sbr112.9</strain>
    </source>
</reference>
<proteinExistence type="predicted"/>
<dbReference type="EMBL" id="NCKW01003430">
    <property type="protein sequence ID" value="POM76503.1"/>
    <property type="molecule type" value="Genomic_DNA"/>
</dbReference>
<evidence type="ECO:0000313" key="1">
    <source>
        <dbReference type="EMBL" id="POM76503.1"/>
    </source>
</evidence>